<dbReference type="PANTHER" id="PTHR48007">
    <property type="entry name" value="LEUCINE-RICH REPEAT RECEPTOR-LIKE PROTEIN KINASE PXC1"/>
    <property type="match status" value="1"/>
</dbReference>
<dbReference type="Gene3D" id="3.30.200.20">
    <property type="entry name" value="Phosphorylase Kinase, domain 1"/>
    <property type="match status" value="1"/>
</dbReference>
<dbReference type="PROSITE" id="PS50011">
    <property type="entry name" value="PROTEIN_KINASE_DOM"/>
    <property type="match status" value="1"/>
</dbReference>
<dbReference type="InterPro" id="IPR011009">
    <property type="entry name" value="Kinase-like_dom_sf"/>
</dbReference>
<dbReference type="EMBL" id="OIVN01001107">
    <property type="protein sequence ID" value="SPC89916.1"/>
    <property type="molecule type" value="Genomic_DNA"/>
</dbReference>
<dbReference type="PANTHER" id="PTHR48007:SF79">
    <property type="entry name" value="(WILD MALAYSIAN BANANA) HYPOTHETICAL PROTEIN"/>
    <property type="match status" value="1"/>
</dbReference>
<evidence type="ECO:0000313" key="3">
    <source>
        <dbReference type="EMBL" id="SPC89916.1"/>
    </source>
</evidence>
<proteinExistence type="predicted"/>
<dbReference type="GO" id="GO:0004672">
    <property type="term" value="F:protein kinase activity"/>
    <property type="evidence" value="ECO:0007669"/>
    <property type="project" value="InterPro"/>
</dbReference>
<sequence>MDKLSGSSQRNSNWGWNMSSDPCTDKWCDYSALDCPQIYPKNVPKEEKEDVEKKGAIVEGDVSIDKPSETSNEFKFGVTRSEYSRTSFESVMTPSTNLVLRSPLVKELQFEDLLRAPAELLGRGKHVSLYKVMLNSGVILAVQRIKDWGISEEEFRTRMEKIDQVRHSYVLPPIAFYCSKQEKLLVYEYQPNGSLFQLLHGMFSFL</sequence>
<dbReference type="InterPro" id="IPR000719">
    <property type="entry name" value="Prot_kinase_dom"/>
</dbReference>
<feature type="region of interest" description="Disordered" evidence="1">
    <location>
        <begin position="1"/>
        <end position="21"/>
    </location>
</feature>
<organism evidence="3">
    <name type="scientific">Fagus sylvatica</name>
    <name type="common">Beechnut</name>
    <dbReference type="NCBI Taxonomy" id="28930"/>
    <lineage>
        <taxon>Eukaryota</taxon>
        <taxon>Viridiplantae</taxon>
        <taxon>Streptophyta</taxon>
        <taxon>Embryophyta</taxon>
        <taxon>Tracheophyta</taxon>
        <taxon>Spermatophyta</taxon>
        <taxon>Magnoliopsida</taxon>
        <taxon>eudicotyledons</taxon>
        <taxon>Gunneridae</taxon>
        <taxon>Pentapetalae</taxon>
        <taxon>rosids</taxon>
        <taxon>fabids</taxon>
        <taxon>Fagales</taxon>
        <taxon>Fagaceae</taxon>
        <taxon>Fagus</taxon>
    </lineage>
</organism>
<gene>
    <name evidence="3" type="ORF">FSB_LOCUS17798</name>
</gene>
<feature type="domain" description="Protein kinase" evidence="2">
    <location>
        <begin position="115"/>
        <end position="206"/>
    </location>
</feature>
<accession>A0A2N9FGF8</accession>
<evidence type="ECO:0000256" key="1">
    <source>
        <dbReference type="SAM" id="MobiDB-lite"/>
    </source>
</evidence>
<dbReference type="InterPro" id="IPR046959">
    <property type="entry name" value="PRK1-6/SRF4-like"/>
</dbReference>
<evidence type="ECO:0000259" key="2">
    <source>
        <dbReference type="PROSITE" id="PS50011"/>
    </source>
</evidence>
<dbReference type="GO" id="GO:0005524">
    <property type="term" value="F:ATP binding"/>
    <property type="evidence" value="ECO:0007669"/>
    <property type="project" value="InterPro"/>
</dbReference>
<dbReference type="SUPFAM" id="SSF56112">
    <property type="entry name" value="Protein kinase-like (PK-like)"/>
    <property type="match status" value="1"/>
</dbReference>
<reference evidence="3" key="1">
    <citation type="submission" date="2018-02" db="EMBL/GenBank/DDBJ databases">
        <authorList>
            <person name="Cohen D.B."/>
            <person name="Kent A.D."/>
        </authorList>
    </citation>
    <scope>NUCLEOTIDE SEQUENCE</scope>
</reference>
<name>A0A2N9FGF8_FAGSY</name>
<protein>
    <recommendedName>
        <fullName evidence="2">Protein kinase domain-containing protein</fullName>
    </recommendedName>
</protein>
<dbReference type="AlphaFoldDB" id="A0A2N9FGF8"/>